<organism evidence="5 6">
    <name type="scientific">Duganella vulcania</name>
    <dbReference type="NCBI Taxonomy" id="2692166"/>
    <lineage>
        <taxon>Bacteria</taxon>
        <taxon>Pseudomonadati</taxon>
        <taxon>Pseudomonadota</taxon>
        <taxon>Betaproteobacteria</taxon>
        <taxon>Burkholderiales</taxon>
        <taxon>Oxalobacteraceae</taxon>
        <taxon>Telluria group</taxon>
        <taxon>Duganella</taxon>
    </lineage>
</organism>
<dbReference type="GO" id="GO:0022857">
    <property type="term" value="F:transmembrane transporter activity"/>
    <property type="evidence" value="ECO:0007669"/>
    <property type="project" value="InterPro"/>
</dbReference>
<accession>A0A845HNG0</accession>
<evidence type="ECO:0000313" key="5">
    <source>
        <dbReference type="EMBL" id="MYN20107.1"/>
    </source>
</evidence>
<reference evidence="5 6" key="1">
    <citation type="submission" date="2019-12" db="EMBL/GenBank/DDBJ databases">
        <title>Novel species isolated from a subtropical stream in China.</title>
        <authorList>
            <person name="Lu H."/>
        </authorList>
    </citation>
    <scope>NUCLEOTIDE SEQUENCE [LARGE SCALE GENOMIC DNA]</scope>
    <source>
        <strain evidence="5 6">FT107W</strain>
    </source>
</reference>
<dbReference type="Proteomes" id="UP000484875">
    <property type="component" value="Unassembled WGS sequence"/>
</dbReference>
<dbReference type="InterPro" id="IPR006143">
    <property type="entry name" value="RND_pump_MFP"/>
</dbReference>
<evidence type="ECO:0000256" key="2">
    <source>
        <dbReference type="ARBA" id="ARBA00022448"/>
    </source>
</evidence>
<protein>
    <submittedName>
        <fullName evidence="5">Efflux RND transporter periplasmic adaptor subunit</fullName>
    </submittedName>
</protein>
<evidence type="ECO:0000313" key="6">
    <source>
        <dbReference type="Proteomes" id="UP000484875"/>
    </source>
</evidence>
<proteinExistence type="inferred from homology"/>
<dbReference type="Gene3D" id="1.10.287.470">
    <property type="entry name" value="Helix hairpin bin"/>
    <property type="match status" value="1"/>
</dbReference>
<feature type="domain" description="Multidrug resistance protein MdtA-like C-terminal permuted SH3" evidence="4">
    <location>
        <begin position="203"/>
        <end position="239"/>
    </location>
</feature>
<keyword evidence="2" id="KW-0813">Transport</keyword>
<sequence length="251" mass="27326">DEQRKRLALERARDLLQAGVLPRKDEEAADADFQQARAETLRAAARLRNLHADGGGAEGSFSLRSPVAGVIAERQITPGLEVRPDLAAPLFVVTDLHRLWLLVDLPERNAAAVHAGQAVDLETDAYPGRRFAAVVQRVGLTLDPATRRIQVRCAVDNADLALKPEMFARVSFETERAGAGAVPLPNTSLFMEGMYESVFVETSANTFAKRRVHVALRGHQDSYIDSGLRAGERVVTEGAFLLNAEAGDHAR</sequence>
<dbReference type="Gene3D" id="2.40.420.20">
    <property type="match status" value="1"/>
</dbReference>
<name>A0A845HNG0_9BURK</name>
<evidence type="ECO:0000259" key="4">
    <source>
        <dbReference type="Pfam" id="PF25967"/>
    </source>
</evidence>
<dbReference type="InterPro" id="IPR058627">
    <property type="entry name" value="MdtA-like_C"/>
</dbReference>
<dbReference type="RefSeq" id="WP_161092469.1">
    <property type="nucleotide sequence ID" value="NZ_WWCV01000063.1"/>
</dbReference>
<feature type="non-terminal residue" evidence="5">
    <location>
        <position position="1"/>
    </location>
</feature>
<gene>
    <name evidence="5" type="ORF">GTP81_25525</name>
</gene>
<dbReference type="GO" id="GO:0030313">
    <property type="term" value="C:cell envelope"/>
    <property type="evidence" value="ECO:0007669"/>
    <property type="project" value="TreeGrafter"/>
</dbReference>
<dbReference type="GO" id="GO:0016020">
    <property type="term" value="C:membrane"/>
    <property type="evidence" value="ECO:0007669"/>
    <property type="project" value="InterPro"/>
</dbReference>
<dbReference type="Pfam" id="PF25967">
    <property type="entry name" value="RND-MFP_C"/>
    <property type="match status" value="1"/>
</dbReference>
<dbReference type="EMBL" id="WWCV01000063">
    <property type="protein sequence ID" value="MYN20107.1"/>
    <property type="molecule type" value="Genomic_DNA"/>
</dbReference>
<dbReference type="AlphaFoldDB" id="A0A845HNG0"/>
<evidence type="ECO:0000259" key="3">
    <source>
        <dbReference type="Pfam" id="PF25954"/>
    </source>
</evidence>
<dbReference type="InterPro" id="IPR051909">
    <property type="entry name" value="MFP_Cation_Efflux"/>
</dbReference>
<dbReference type="FunFam" id="2.40.30.170:FF:000010">
    <property type="entry name" value="Efflux RND transporter periplasmic adaptor subunit"/>
    <property type="match status" value="1"/>
</dbReference>
<keyword evidence="6" id="KW-1185">Reference proteome</keyword>
<dbReference type="GO" id="GO:0060003">
    <property type="term" value="P:copper ion export"/>
    <property type="evidence" value="ECO:0007669"/>
    <property type="project" value="TreeGrafter"/>
</dbReference>
<dbReference type="PANTHER" id="PTHR30097">
    <property type="entry name" value="CATION EFFLUX SYSTEM PROTEIN CUSB"/>
    <property type="match status" value="1"/>
</dbReference>
<evidence type="ECO:0000256" key="1">
    <source>
        <dbReference type="ARBA" id="ARBA00009477"/>
    </source>
</evidence>
<dbReference type="Gene3D" id="2.40.30.170">
    <property type="match status" value="1"/>
</dbReference>
<dbReference type="SUPFAM" id="SSF111369">
    <property type="entry name" value="HlyD-like secretion proteins"/>
    <property type="match status" value="1"/>
</dbReference>
<dbReference type="NCBIfam" id="TIGR01730">
    <property type="entry name" value="RND_mfp"/>
    <property type="match status" value="1"/>
</dbReference>
<dbReference type="PANTHER" id="PTHR30097:SF4">
    <property type="entry name" value="SLR6042 PROTEIN"/>
    <property type="match status" value="1"/>
</dbReference>
<dbReference type="GO" id="GO:0015679">
    <property type="term" value="P:plasma membrane copper ion transport"/>
    <property type="evidence" value="ECO:0007669"/>
    <property type="project" value="TreeGrafter"/>
</dbReference>
<dbReference type="Pfam" id="PF25954">
    <property type="entry name" value="Beta-barrel_RND_2"/>
    <property type="match status" value="1"/>
</dbReference>
<dbReference type="InterPro" id="IPR058792">
    <property type="entry name" value="Beta-barrel_RND_2"/>
</dbReference>
<comment type="similarity">
    <text evidence="1">Belongs to the membrane fusion protein (MFP) (TC 8.A.1) family.</text>
</comment>
<comment type="caution">
    <text evidence="5">The sequence shown here is derived from an EMBL/GenBank/DDBJ whole genome shotgun (WGS) entry which is preliminary data.</text>
</comment>
<feature type="domain" description="CusB-like beta-barrel" evidence="3">
    <location>
        <begin position="99"/>
        <end position="175"/>
    </location>
</feature>